<protein>
    <submittedName>
        <fullName evidence="1">Uncharacterized protein</fullName>
    </submittedName>
</protein>
<dbReference type="Proteomes" id="UP001157006">
    <property type="component" value="Chromosome 2"/>
</dbReference>
<evidence type="ECO:0000313" key="2">
    <source>
        <dbReference type="Proteomes" id="UP001157006"/>
    </source>
</evidence>
<gene>
    <name evidence="1" type="ORF">VFH_II119720</name>
</gene>
<reference evidence="1 2" key="1">
    <citation type="submission" date="2023-01" db="EMBL/GenBank/DDBJ databases">
        <authorList>
            <person name="Kreplak J."/>
        </authorList>
    </citation>
    <scope>NUCLEOTIDE SEQUENCE [LARGE SCALE GENOMIC DNA]</scope>
</reference>
<dbReference type="EMBL" id="OX451737">
    <property type="protein sequence ID" value="CAI8598273.1"/>
    <property type="molecule type" value="Genomic_DNA"/>
</dbReference>
<dbReference type="AlphaFoldDB" id="A0AAV0ZMN4"/>
<organism evidence="1 2">
    <name type="scientific">Vicia faba</name>
    <name type="common">Broad bean</name>
    <name type="synonym">Faba vulgaris</name>
    <dbReference type="NCBI Taxonomy" id="3906"/>
    <lineage>
        <taxon>Eukaryota</taxon>
        <taxon>Viridiplantae</taxon>
        <taxon>Streptophyta</taxon>
        <taxon>Embryophyta</taxon>
        <taxon>Tracheophyta</taxon>
        <taxon>Spermatophyta</taxon>
        <taxon>Magnoliopsida</taxon>
        <taxon>eudicotyledons</taxon>
        <taxon>Gunneridae</taxon>
        <taxon>Pentapetalae</taxon>
        <taxon>rosids</taxon>
        <taxon>fabids</taxon>
        <taxon>Fabales</taxon>
        <taxon>Fabaceae</taxon>
        <taxon>Papilionoideae</taxon>
        <taxon>50 kb inversion clade</taxon>
        <taxon>NPAAA clade</taxon>
        <taxon>Hologalegina</taxon>
        <taxon>IRL clade</taxon>
        <taxon>Fabeae</taxon>
        <taxon>Vicia</taxon>
    </lineage>
</organism>
<sequence>MRTHHYPFFNSADHHPLHPKSPPRHLIFVPHVLILSQFHLTPPSRISFYSSSLILNLSLTLSWQFCSPIQTIDTEIVYMMRKRKCLPTGELPWFFNSGEDEKTRRSKLFSSLLL</sequence>
<proteinExistence type="predicted"/>
<evidence type="ECO:0000313" key="1">
    <source>
        <dbReference type="EMBL" id="CAI8598273.1"/>
    </source>
</evidence>
<accession>A0AAV0ZMN4</accession>
<keyword evidence="2" id="KW-1185">Reference proteome</keyword>
<name>A0AAV0ZMN4_VICFA</name>